<evidence type="ECO:0000256" key="4">
    <source>
        <dbReference type="SAM" id="MobiDB-lite"/>
    </source>
</evidence>
<dbReference type="InterPro" id="IPR040238">
    <property type="entry name" value="TAL-like"/>
</dbReference>
<sequence length="399" mass="44042">MESLLIGCYSLQPSLIDLASKEPISSLKIIKIEASSVSESFINSSTRLDLSSPSPKSPSLSCSSSPQPSTVITSIRVSPNHRSQCYITTTYTPYRDLIRTNLINTETSSPAAIDSKQCSGEPATSTSPSTTIGTVSSSSAKSRNGRSVNKRNGRWTFTNCRERQRQQNVNEAFQELRSKIPTQPIDKKLSKCSILTRAIEYIKLLNGILEKMDDNGDYYSQGTRKRARYDSEDTQLDCKPSSRNSLLTTSSSSSIHDYESDCPNPGEDEEEKYENANLVKTGNKGLRERQNLGSSRLSCNNRPLETNVSITRVNGTIQSPQFSQITDRVILDCSPVNGSSQRSFTKENLSDGFSQDSQETIRSSEDKIIMDDVSLVSYEFDSSREQSISSTVSSPSDSD</sequence>
<dbReference type="eggNOG" id="KOG4029">
    <property type="taxonomic scope" value="Eukaryota"/>
</dbReference>
<dbReference type="InterPro" id="IPR011598">
    <property type="entry name" value="bHLH_dom"/>
</dbReference>
<dbReference type="PROSITE" id="PS50888">
    <property type="entry name" value="BHLH"/>
    <property type="match status" value="1"/>
</dbReference>
<dbReference type="InterPro" id="IPR036638">
    <property type="entry name" value="HLH_DNA-bd_sf"/>
</dbReference>
<dbReference type="EnsemblMetazoa" id="tetur17g02570.1">
    <property type="protein sequence ID" value="tetur17g02570.1"/>
    <property type="gene ID" value="tetur17g02570"/>
</dbReference>
<keyword evidence="3" id="KW-0804">Transcription</keyword>
<feature type="region of interest" description="Disordered" evidence="4">
    <location>
        <begin position="46"/>
        <end position="68"/>
    </location>
</feature>
<dbReference type="GO" id="GO:0000981">
    <property type="term" value="F:DNA-binding transcription factor activity, RNA polymerase II-specific"/>
    <property type="evidence" value="ECO:0007669"/>
    <property type="project" value="InterPro"/>
</dbReference>
<feature type="region of interest" description="Disordered" evidence="4">
    <location>
        <begin position="109"/>
        <end position="153"/>
    </location>
</feature>
<feature type="domain" description="BHLH" evidence="5">
    <location>
        <begin position="153"/>
        <end position="205"/>
    </location>
</feature>
<evidence type="ECO:0000256" key="1">
    <source>
        <dbReference type="ARBA" id="ARBA00023015"/>
    </source>
</evidence>
<accession>T1KQ22</accession>
<protein>
    <recommendedName>
        <fullName evidence="5">BHLH domain-containing protein</fullName>
    </recommendedName>
</protein>
<evidence type="ECO:0000256" key="2">
    <source>
        <dbReference type="ARBA" id="ARBA00023125"/>
    </source>
</evidence>
<feature type="region of interest" description="Disordered" evidence="4">
    <location>
        <begin position="221"/>
        <end position="270"/>
    </location>
</feature>
<evidence type="ECO:0000256" key="3">
    <source>
        <dbReference type="ARBA" id="ARBA00023163"/>
    </source>
</evidence>
<feature type="compositionally biased region" description="Low complexity" evidence="4">
    <location>
        <begin position="136"/>
        <end position="147"/>
    </location>
</feature>
<dbReference type="SUPFAM" id="SSF47459">
    <property type="entry name" value="HLH, helix-loop-helix DNA-binding domain"/>
    <property type="match status" value="1"/>
</dbReference>
<evidence type="ECO:0000313" key="7">
    <source>
        <dbReference type="Proteomes" id="UP000015104"/>
    </source>
</evidence>
<dbReference type="CDD" id="cd11413">
    <property type="entry name" value="bHLH_TS_TAL_LYL"/>
    <property type="match status" value="1"/>
</dbReference>
<feature type="compositionally biased region" description="Low complexity" evidence="4">
    <location>
        <begin position="51"/>
        <end position="68"/>
    </location>
</feature>
<feature type="compositionally biased region" description="Polar residues" evidence="4">
    <location>
        <begin position="109"/>
        <end position="135"/>
    </location>
</feature>
<feature type="compositionally biased region" description="Polar residues" evidence="4">
    <location>
        <begin position="350"/>
        <end position="361"/>
    </location>
</feature>
<name>T1KQ22_TETUR</name>
<dbReference type="PANTHER" id="PTHR13864">
    <property type="entry name" value="T-CELL ACUTE LYMPHOCYTIC LEUKEMIA/STEM CELL LEUKEMIA-RELATED"/>
    <property type="match status" value="1"/>
</dbReference>
<dbReference type="GO" id="GO:0000978">
    <property type="term" value="F:RNA polymerase II cis-regulatory region sequence-specific DNA binding"/>
    <property type="evidence" value="ECO:0007669"/>
    <property type="project" value="TreeGrafter"/>
</dbReference>
<keyword evidence="2" id="KW-0238">DNA-binding</keyword>
<feature type="region of interest" description="Disordered" evidence="4">
    <location>
        <begin position="337"/>
        <end position="365"/>
    </location>
</feature>
<organism evidence="6 7">
    <name type="scientific">Tetranychus urticae</name>
    <name type="common">Two-spotted spider mite</name>
    <dbReference type="NCBI Taxonomy" id="32264"/>
    <lineage>
        <taxon>Eukaryota</taxon>
        <taxon>Metazoa</taxon>
        <taxon>Ecdysozoa</taxon>
        <taxon>Arthropoda</taxon>
        <taxon>Chelicerata</taxon>
        <taxon>Arachnida</taxon>
        <taxon>Acari</taxon>
        <taxon>Acariformes</taxon>
        <taxon>Trombidiformes</taxon>
        <taxon>Prostigmata</taxon>
        <taxon>Eleutherengona</taxon>
        <taxon>Raphignathae</taxon>
        <taxon>Tetranychoidea</taxon>
        <taxon>Tetranychidae</taxon>
        <taxon>Tetranychus</taxon>
    </lineage>
</organism>
<evidence type="ECO:0000313" key="6">
    <source>
        <dbReference type="EnsemblMetazoa" id="tetur17g02570.1"/>
    </source>
</evidence>
<proteinExistence type="predicted"/>
<reference evidence="7" key="1">
    <citation type="submission" date="2011-08" db="EMBL/GenBank/DDBJ databases">
        <authorList>
            <person name="Rombauts S."/>
        </authorList>
    </citation>
    <scope>NUCLEOTIDE SEQUENCE</scope>
    <source>
        <strain evidence="7">London</strain>
    </source>
</reference>
<keyword evidence="1" id="KW-0805">Transcription regulation</keyword>
<feature type="compositionally biased region" description="Low complexity" evidence="4">
    <location>
        <begin position="241"/>
        <end position="254"/>
    </location>
</feature>
<dbReference type="Pfam" id="PF00010">
    <property type="entry name" value="HLH"/>
    <property type="match status" value="1"/>
</dbReference>
<dbReference type="SMART" id="SM00353">
    <property type="entry name" value="HLH"/>
    <property type="match status" value="1"/>
</dbReference>
<reference evidence="6" key="2">
    <citation type="submission" date="2015-06" db="UniProtKB">
        <authorList>
            <consortium name="EnsemblMetazoa"/>
        </authorList>
    </citation>
    <scope>IDENTIFICATION</scope>
</reference>
<dbReference type="EMBL" id="CAEY01000344">
    <property type="status" value="NOT_ANNOTATED_CDS"/>
    <property type="molecule type" value="Genomic_DNA"/>
</dbReference>
<dbReference type="PANTHER" id="PTHR13864:SF15">
    <property type="entry name" value="T-CELL ACUTE LYMPHOCYTIC LEUKEMIA PROTEIN 1 HOMOLOG-RELATED"/>
    <property type="match status" value="1"/>
</dbReference>
<dbReference type="Gene3D" id="4.10.280.10">
    <property type="entry name" value="Helix-loop-helix DNA-binding domain"/>
    <property type="match status" value="1"/>
</dbReference>
<keyword evidence="7" id="KW-1185">Reference proteome</keyword>
<dbReference type="HOGENOM" id="CLU_691394_0_0_1"/>
<dbReference type="Proteomes" id="UP000015104">
    <property type="component" value="Unassembled WGS sequence"/>
</dbReference>
<dbReference type="STRING" id="32264.T1KQ22"/>
<evidence type="ECO:0000259" key="5">
    <source>
        <dbReference type="PROSITE" id="PS50888"/>
    </source>
</evidence>
<dbReference type="AlphaFoldDB" id="T1KQ22"/>
<dbReference type="GO" id="GO:0046983">
    <property type="term" value="F:protein dimerization activity"/>
    <property type="evidence" value="ECO:0007669"/>
    <property type="project" value="InterPro"/>
</dbReference>